<name>A0A086XT35_9RHOB</name>
<dbReference type="STRING" id="195105.CN97_11265"/>
<keyword evidence="2" id="KW-1185">Reference proteome</keyword>
<evidence type="ECO:0000313" key="2">
    <source>
        <dbReference type="Proteomes" id="UP000028826"/>
    </source>
</evidence>
<accession>A0A086XT35</accession>
<sequence>MEDNPVELNIAFLPENFNGETKESRFTDAVKTRIDKLDIAPKGETERGILQRAITNAMGGNWNLLAMVPGHPLFTEHPDNKGAGRCASRIIFASLRQKRHQMTQIRSRSPCAVLKASQDPAGYPLRVPGSEGLVDAENGQYARRAADDCGGGCLHGQ</sequence>
<dbReference type="Proteomes" id="UP000028826">
    <property type="component" value="Unassembled WGS sequence"/>
</dbReference>
<dbReference type="EMBL" id="JGYG01000029">
    <property type="protein sequence ID" value="KFI25185.1"/>
    <property type="molecule type" value="Genomic_DNA"/>
</dbReference>
<gene>
    <name evidence="1" type="ORF">CN97_11265</name>
</gene>
<comment type="caution">
    <text evidence="1">The sequence shown here is derived from an EMBL/GenBank/DDBJ whole genome shotgun (WGS) entry which is preliminary data.</text>
</comment>
<reference evidence="1 2" key="1">
    <citation type="submission" date="2014-03" db="EMBL/GenBank/DDBJ databases">
        <title>Genome of Haematobacter massiliensis CCUG 47968.</title>
        <authorList>
            <person name="Wang D."/>
            <person name="Wang G."/>
        </authorList>
    </citation>
    <scope>NUCLEOTIDE SEQUENCE [LARGE SCALE GENOMIC DNA]</scope>
    <source>
        <strain evidence="1 2">CCUG 47968</strain>
    </source>
</reference>
<evidence type="ECO:0000313" key="1">
    <source>
        <dbReference type="EMBL" id="KFI25185.1"/>
    </source>
</evidence>
<protein>
    <submittedName>
        <fullName evidence="1">Uncharacterized protein</fullName>
    </submittedName>
</protein>
<proteinExistence type="predicted"/>
<organism evidence="1 2">
    <name type="scientific">Haematobacter massiliensis</name>
    <dbReference type="NCBI Taxonomy" id="195105"/>
    <lineage>
        <taxon>Bacteria</taxon>
        <taxon>Pseudomonadati</taxon>
        <taxon>Pseudomonadota</taxon>
        <taxon>Alphaproteobacteria</taxon>
        <taxon>Rhodobacterales</taxon>
        <taxon>Paracoccaceae</taxon>
        <taxon>Haematobacter</taxon>
    </lineage>
</organism>
<dbReference type="AlphaFoldDB" id="A0A086XT35"/>